<dbReference type="AlphaFoldDB" id="R4Z2H1"/>
<evidence type="ECO:0000313" key="2">
    <source>
        <dbReference type="Proteomes" id="UP000018291"/>
    </source>
</evidence>
<proteinExistence type="predicted"/>
<dbReference type="EMBL" id="CANL01000043">
    <property type="protein sequence ID" value="CCM64835.1"/>
    <property type="molecule type" value="Genomic_DNA"/>
</dbReference>
<dbReference type="OrthoDB" id="2472181at2"/>
<sequence length="84" mass="9245">MILYTTGATGKPKGALFDHHRIMWVGVNVIATCGMRVEAVLHLSHDRRGVPPVGIGRPHQRARAGLRFPQRLTRPTARAQLSLA</sequence>
<comment type="caution">
    <text evidence="1">The sequence shown here is derived from an EMBL/GenBank/DDBJ whole genome shotgun (WGS) entry which is preliminary data.</text>
</comment>
<protein>
    <recommendedName>
        <fullName evidence="3">AMP-dependent synthetase/ligase domain-containing protein</fullName>
    </recommendedName>
</protein>
<gene>
    <name evidence="1" type="ORF">BN381_480017</name>
</gene>
<evidence type="ECO:0000313" key="1">
    <source>
        <dbReference type="EMBL" id="CCM64835.1"/>
    </source>
</evidence>
<accession>R4Z2H1</accession>
<dbReference type="HOGENOM" id="CLU_2521461_0_0_11"/>
<reference evidence="1 2" key="1">
    <citation type="journal article" date="2013" name="ISME J.">
        <title>Metabolic model for the filamentous 'Candidatus Microthrix parvicella' based on genomic and metagenomic analyses.</title>
        <authorList>
            <person name="Jon McIlroy S."/>
            <person name="Kristiansen R."/>
            <person name="Albertsen M."/>
            <person name="Michael Karst S."/>
            <person name="Rossetti S."/>
            <person name="Lund Nielsen J."/>
            <person name="Tandoi V."/>
            <person name="James Seviour R."/>
            <person name="Nielsen P.H."/>
        </authorList>
    </citation>
    <scope>NUCLEOTIDE SEQUENCE [LARGE SCALE GENOMIC DNA]</scope>
    <source>
        <strain evidence="1 2">RN1</strain>
    </source>
</reference>
<organism evidence="1 2">
    <name type="scientific">Candidatus Neomicrothrix parvicella RN1</name>
    <dbReference type="NCBI Taxonomy" id="1229780"/>
    <lineage>
        <taxon>Bacteria</taxon>
        <taxon>Bacillati</taxon>
        <taxon>Actinomycetota</taxon>
        <taxon>Acidimicrobiia</taxon>
        <taxon>Acidimicrobiales</taxon>
        <taxon>Microthrixaceae</taxon>
        <taxon>Candidatus Neomicrothrix</taxon>
    </lineage>
</organism>
<dbReference type="Gene3D" id="3.40.50.980">
    <property type="match status" value="1"/>
</dbReference>
<dbReference type="SUPFAM" id="SSF56801">
    <property type="entry name" value="Acetyl-CoA synthetase-like"/>
    <property type="match status" value="1"/>
</dbReference>
<dbReference type="Proteomes" id="UP000018291">
    <property type="component" value="Unassembled WGS sequence"/>
</dbReference>
<keyword evidence="2" id="KW-1185">Reference proteome</keyword>
<name>R4Z2H1_9ACTN</name>
<evidence type="ECO:0008006" key="3">
    <source>
        <dbReference type="Google" id="ProtNLM"/>
    </source>
</evidence>
<dbReference type="STRING" id="1229780.BN381_480017"/>